<sequence length="248" mass="26507">MTPAAAGPLESWVVSVDLWGTLITYGDRDAEAAWRIREFATVLTAFGHDLPDGQVREAILTVRAETQQRQRATGEQPPVRGQVEQMLTVMDLPLDKRLVDTLLVPHTHAVLRACPDLIPGAHSALWALRQAGARLVLTSNTLATPASVSRLILDDHDLAAVFDETVFSSDVGLAKPRREMFVAVAAAAGADLDRVVHVGNSLTTDIHGALNAGCRAVLFNPRGKPCPAGVRAITSLDQMPDAVLATCS</sequence>
<dbReference type="RefSeq" id="WP_155544855.1">
    <property type="nucleotide sequence ID" value="NZ_CABVGP010000002.1"/>
</dbReference>
<dbReference type="SUPFAM" id="SSF56784">
    <property type="entry name" value="HAD-like"/>
    <property type="match status" value="1"/>
</dbReference>
<accession>A0A6I8LRK8</accession>
<keyword evidence="2" id="KW-0479">Metal-binding</keyword>
<dbReference type="PANTHER" id="PTHR46470">
    <property type="entry name" value="N-ACYLNEURAMINATE-9-PHOSPHATASE"/>
    <property type="match status" value="1"/>
</dbReference>
<name>A0A6I8LRK8_9PSEU</name>
<reference evidence="5 6" key="1">
    <citation type="submission" date="2019-09" db="EMBL/GenBank/DDBJ databases">
        <authorList>
            <person name="Leyn A S."/>
        </authorList>
    </citation>
    <scope>NUCLEOTIDE SEQUENCE [LARGE SCALE GENOMIC DNA]</scope>
    <source>
        <strain evidence="5">AA231_1</strain>
    </source>
</reference>
<keyword evidence="3 5" id="KW-0378">Hydrolase</keyword>
<dbReference type="EMBL" id="CABVGP010000002">
    <property type="protein sequence ID" value="VVJ19631.1"/>
    <property type="molecule type" value="Genomic_DNA"/>
</dbReference>
<dbReference type="Proteomes" id="UP000399805">
    <property type="component" value="Unassembled WGS sequence"/>
</dbReference>
<dbReference type="Pfam" id="PF00702">
    <property type="entry name" value="Hydrolase"/>
    <property type="match status" value="1"/>
</dbReference>
<keyword evidence="6" id="KW-1185">Reference proteome</keyword>
<dbReference type="GO" id="GO:0044281">
    <property type="term" value="P:small molecule metabolic process"/>
    <property type="evidence" value="ECO:0007669"/>
    <property type="project" value="UniProtKB-ARBA"/>
</dbReference>
<evidence type="ECO:0000313" key="6">
    <source>
        <dbReference type="Proteomes" id="UP000399805"/>
    </source>
</evidence>
<gene>
    <name evidence="5" type="ORF">AA23TX_04652</name>
</gene>
<proteinExistence type="predicted"/>
<dbReference type="InterPro" id="IPR051400">
    <property type="entry name" value="HAD-like_hydrolase"/>
</dbReference>
<dbReference type="NCBIfam" id="TIGR01549">
    <property type="entry name" value="HAD-SF-IA-v1"/>
    <property type="match status" value="1"/>
</dbReference>
<dbReference type="PANTHER" id="PTHR46470:SF2">
    <property type="entry name" value="GLYCERALDEHYDE 3-PHOSPHATE PHOSPHATASE"/>
    <property type="match status" value="1"/>
</dbReference>
<dbReference type="AlphaFoldDB" id="A0A6I8LRK8"/>
<dbReference type="InterPro" id="IPR006439">
    <property type="entry name" value="HAD-SF_hydro_IA"/>
</dbReference>
<dbReference type="InterPro" id="IPR023214">
    <property type="entry name" value="HAD_sf"/>
</dbReference>
<dbReference type="SFLD" id="SFLDS00003">
    <property type="entry name" value="Haloacid_Dehalogenase"/>
    <property type="match status" value="1"/>
</dbReference>
<dbReference type="GO" id="GO:0016791">
    <property type="term" value="F:phosphatase activity"/>
    <property type="evidence" value="ECO:0007669"/>
    <property type="project" value="TreeGrafter"/>
</dbReference>
<evidence type="ECO:0000313" key="5">
    <source>
        <dbReference type="EMBL" id="VVJ19631.1"/>
    </source>
</evidence>
<comment type="cofactor">
    <cofactor evidence="1">
        <name>Mg(2+)</name>
        <dbReference type="ChEBI" id="CHEBI:18420"/>
    </cofactor>
</comment>
<keyword evidence="4" id="KW-0460">Magnesium</keyword>
<dbReference type="Gene3D" id="1.10.150.400">
    <property type="match status" value="1"/>
</dbReference>
<dbReference type="GO" id="GO:0046872">
    <property type="term" value="F:metal ion binding"/>
    <property type="evidence" value="ECO:0007669"/>
    <property type="project" value="UniProtKB-KW"/>
</dbReference>
<dbReference type="InterPro" id="IPR036412">
    <property type="entry name" value="HAD-like_sf"/>
</dbReference>
<evidence type="ECO:0000256" key="1">
    <source>
        <dbReference type="ARBA" id="ARBA00001946"/>
    </source>
</evidence>
<evidence type="ECO:0000256" key="3">
    <source>
        <dbReference type="ARBA" id="ARBA00022801"/>
    </source>
</evidence>
<dbReference type="SFLD" id="SFLDG01129">
    <property type="entry name" value="C1.5:_HAD__Beta-PGM__Phosphata"/>
    <property type="match status" value="1"/>
</dbReference>
<organism evidence="5 6">
    <name type="scientific">Amycolatopsis camponoti</name>
    <dbReference type="NCBI Taxonomy" id="2606593"/>
    <lineage>
        <taxon>Bacteria</taxon>
        <taxon>Bacillati</taxon>
        <taxon>Actinomycetota</taxon>
        <taxon>Actinomycetes</taxon>
        <taxon>Pseudonocardiales</taxon>
        <taxon>Pseudonocardiaceae</taxon>
        <taxon>Amycolatopsis</taxon>
    </lineage>
</organism>
<dbReference type="Gene3D" id="3.40.50.1000">
    <property type="entry name" value="HAD superfamily/HAD-like"/>
    <property type="match status" value="1"/>
</dbReference>
<protein>
    <submittedName>
        <fullName evidence="5">Haloacid dehalogenase domain-containing protein hydrolase</fullName>
    </submittedName>
</protein>
<evidence type="ECO:0000256" key="2">
    <source>
        <dbReference type="ARBA" id="ARBA00022723"/>
    </source>
</evidence>
<evidence type="ECO:0000256" key="4">
    <source>
        <dbReference type="ARBA" id="ARBA00022842"/>
    </source>
</evidence>